<dbReference type="InterPro" id="IPR011251">
    <property type="entry name" value="Luciferase-like_dom"/>
</dbReference>
<keyword evidence="4" id="KW-0503">Monooxygenase</keyword>
<dbReference type="InterPro" id="IPR016215">
    <property type="entry name" value="NTA_MOA"/>
</dbReference>
<keyword evidence="9" id="KW-1185">Reference proteome</keyword>
<evidence type="ECO:0000256" key="6">
    <source>
        <dbReference type="SAM" id="MobiDB-lite"/>
    </source>
</evidence>
<dbReference type="Pfam" id="PF00296">
    <property type="entry name" value="Bac_luciferase"/>
    <property type="match status" value="1"/>
</dbReference>
<keyword evidence="3" id="KW-0560">Oxidoreductase</keyword>
<comment type="similarity">
    <text evidence="5">Belongs to the NtaA/SnaA/DszA monooxygenase family.</text>
</comment>
<dbReference type="InterPro" id="IPR051260">
    <property type="entry name" value="Diverse_substr_monoxygenases"/>
</dbReference>
<keyword evidence="1" id="KW-0285">Flavoprotein</keyword>
<dbReference type="InterPro" id="IPR036661">
    <property type="entry name" value="Luciferase-like_sf"/>
</dbReference>
<dbReference type="EMBL" id="BAAAND010000006">
    <property type="protein sequence ID" value="GAA1583465.1"/>
    <property type="molecule type" value="Genomic_DNA"/>
</dbReference>
<sequence length="385" mass="39966">MIVGLEIDGAGADPAAWRAAEVDPRAILTGALAVRAAQRAEAAGVDLVTFADALEAPEDVPGRVSVRLDALGLAARVAPATERIGLLPTITVTHTEPFHVQASVATLDHVSGGRAGWVADVSTSGAAAAVVGRREPAAAAETWREARYVVDVSRRLWDSWEDDAIIRDAASGRYVDREKLHYVDFVAPTFSVKGPSIVPRPPQGHPVTAIRVNTPEALEAARDAEVVLLPASEHLATQIEAVRGSDRLKVGADRTNGSGGTVGDGASAGSRRSVGVTADDAGRAVTVTPDRGWGAGPVVLVSVEVRPHVDGIEGLVAAVEAWVAAGADGVHLRPGSLELDVPVIADELLPRLRELGLVGAAERGGSLRGRLGLKRPRNTFSGSGR</sequence>
<evidence type="ECO:0000313" key="9">
    <source>
        <dbReference type="Proteomes" id="UP001500190"/>
    </source>
</evidence>
<dbReference type="PANTHER" id="PTHR30011">
    <property type="entry name" value="ALKANESULFONATE MONOOXYGENASE-RELATED"/>
    <property type="match status" value="1"/>
</dbReference>
<evidence type="ECO:0000256" key="4">
    <source>
        <dbReference type="ARBA" id="ARBA00023033"/>
    </source>
</evidence>
<evidence type="ECO:0000259" key="7">
    <source>
        <dbReference type="Pfam" id="PF00296"/>
    </source>
</evidence>
<dbReference type="PIRSF" id="PIRSF000337">
    <property type="entry name" value="NTA_MOA"/>
    <property type="match status" value="1"/>
</dbReference>
<evidence type="ECO:0000256" key="2">
    <source>
        <dbReference type="ARBA" id="ARBA00022643"/>
    </source>
</evidence>
<organism evidence="8 9">
    <name type="scientific">Kribbella karoonensis</name>
    <dbReference type="NCBI Taxonomy" id="324851"/>
    <lineage>
        <taxon>Bacteria</taxon>
        <taxon>Bacillati</taxon>
        <taxon>Actinomycetota</taxon>
        <taxon>Actinomycetes</taxon>
        <taxon>Propionibacteriales</taxon>
        <taxon>Kribbellaceae</taxon>
        <taxon>Kribbella</taxon>
    </lineage>
</organism>
<feature type="domain" description="Luciferase-like" evidence="7">
    <location>
        <begin position="33"/>
        <end position="243"/>
    </location>
</feature>
<protein>
    <submittedName>
        <fullName evidence="8">LLM class flavin-dependent oxidoreductase</fullName>
    </submittedName>
</protein>
<evidence type="ECO:0000256" key="1">
    <source>
        <dbReference type="ARBA" id="ARBA00022630"/>
    </source>
</evidence>
<name>A0ABP4PJU5_9ACTN</name>
<proteinExistence type="inferred from homology"/>
<evidence type="ECO:0000313" key="8">
    <source>
        <dbReference type="EMBL" id="GAA1583465.1"/>
    </source>
</evidence>
<evidence type="ECO:0000256" key="5">
    <source>
        <dbReference type="ARBA" id="ARBA00033748"/>
    </source>
</evidence>
<dbReference type="RefSeq" id="WP_344191525.1">
    <property type="nucleotide sequence ID" value="NZ_BAAAND010000006.1"/>
</dbReference>
<dbReference type="Proteomes" id="UP001500190">
    <property type="component" value="Unassembled WGS sequence"/>
</dbReference>
<keyword evidence="2" id="KW-0288">FMN</keyword>
<accession>A0ABP4PJU5</accession>
<dbReference type="SUPFAM" id="SSF51679">
    <property type="entry name" value="Bacterial luciferase-like"/>
    <property type="match status" value="1"/>
</dbReference>
<dbReference type="Gene3D" id="3.20.20.30">
    <property type="entry name" value="Luciferase-like domain"/>
    <property type="match status" value="1"/>
</dbReference>
<reference evidence="9" key="1">
    <citation type="journal article" date="2019" name="Int. J. Syst. Evol. Microbiol.">
        <title>The Global Catalogue of Microorganisms (GCM) 10K type strain sequencing project: providing services to taxonomists for standard genome sequencing and annotation.</title>
        <authorList>
            <consortium name="The Broad Institute Genomics Platform"/>
            <consortium name="The Broad Institute Genome Sequencing Center for Infectious Disease"/>
            <person name="Wu L."/>
            <person name="Ma J."/>
        </authorList>
    </citation>
    <scope>NUCLEOTIDE SEQUENCE [LARGE SCALE GENOMIC DNA]</scope>
    <source>
        <strain evidence="9">JCM 14304</strain>
    </source>
</reference>
<dbReference type="PANTHER" id="PTHR30011:SF16">
    <property type="entry name" value="C2H2 FINGER DOMAIN TRANSCRIPTION FACTOR (EUROFUNG)-RELATED"/>
    <property type="match status" value="1"/>
</dbReference>
<gene>
    <name evidence="8" type="ORF">GCM10009742_30600</name>
</gene>
<feature type="region of interest" description="Disordered" evidence="6">
    <location>
        <begin position="250"/>
        <end position="277"/>
    </location>
</feature>
<evidence type="ECO:0000256" key="3">
    <source>
        <dbReference type="ARBA" id="ARBA00023002"/>
    </source>
</evidence>
<comment type="caution">
    <text evidence="8">The sequence shown here is derived from an EMBL/GenBank/DDBJ whole genome shotgun (WGS) entry which is preliminary data.</text>
</comment>